<gene>
    <name evidence="5" type="ORF">NBM05_00475</name>
</gene>
<comment type="similarity">
    <text evidence="1">Belongs to the bacterial solute-binding protein 8 family.</text>
</comment>
<dbReference type="PANTHER" id="PTHR30535:SF4">
    <property type="entry name" value="HEMIN-BINDING PERIPLASMIC PROTEIN HMUT"/>
    <property type="match status" value="1"/>
</dbReference>
<comment type="caution">
    <text evidence="5">The sequence shown here is derived from an EMBL/GenBank/DDBJ whole genome shotgun (WGS) entry which is preliminary data.</text>
</comment>
<name>A0A9X2HGR5_9MICC</name>
<reference evidence="5" key="1">
    <citation type="submission" date="2022-06" db="EMBL/GenBank/DDBJ databases">
        <title>Rothia sp. isolated from sandalwood seedling.</title>
        <authorList>
            <person name="Tuikhar N."/>
            <person name="Kirdat K."/>
            <person name="Thorat V."/>
            <person name="Swetha P."/>
            <person name="Padma S."/>
            <person name="Sundararaj R."/>
            <person name="Yadav A."/>
        </authorList>
    </citation>
    <scope>NUCLEOTIDE SEQUENCE</scope>
    <source>
        <strain evidence="5">AR01</strain>
    </source>
</reference>
<protein>
    <submittedName>
        <fullName evidence="5">ABC transporter substrate-binding protein</fullName>
    </submittedName>
</protein>
<evidence type="ECO:0000256" key="1">
    <source>
        <dbReference type="ARBA" id="ARBA00008814"/>
    </source>
</evidence>
<dbReference type="EMBL" id="JANAFB010000001">
    <property type="protein sequence ID" value="MCP3424548.1"/>
    <property type="molecule type" value="Genomic_DNA"/>
</dbReference>
<evidence type="ECO:0000313" key="6">
    <source>
        <dbReference type="Proteomes" id="UP001139502"/>
    </source>
</evidence>
<dbReference type="PROSITE" id="PS50983">
    <property type="entry name" value="FE_B12_PBP"/>
    <property type="match status" value="1"/>
</dbReference>
<feature type="region of interest" description="Disordered" evidence="3">
    <location>
        <begin position="58"/>
        <end position="78"/>
    </location>
</feature>
<proteinExistence type="inferred from homology"/>
<feature type="domain" description="Fe/B12 periplasmic-binding" evidence="4">
    <location>
        <begin position="125"/>
        <end position="382"/>
    </location>
</feature>
<dbReference type="AlphaFoldDB" id="A0A9X2HGR5"/>
<evidence type="ECO:0000259" key="4">
    <source>
        <dbReference type="PROSITE" id="PS50983"/>
    </source>
</evidence>
<evidence type="ECO:0000256" key="3">
    <source>
        <dbReference type="SAM" id="MobiDB-lite"/>
    </source>
</evidence>
<dbReference type="Gene3D" id="3.40.50.1980">
    <property type="entry name" value="Nitrogenase molybdenum iron protein domain"/>
    <property type="match status" value="2"/>
</dbReference>
<feature type="compositionally biased region" description="Low complexity" evidence="3">
    <location>
        <begin position="65"/>
        <end position="77"/>
    </location>
</feature>
<dbReference type="RefSeq" id="WP_254164188.1">
    <property type="nucleotide sequence ID" value="NZ_JANAFB010000001.1"/>
</dbReference>
<keyword evidence="2" id="KW-0175">Coiled coil</keyword>
<dbReference type="InterPro" id="IPR002491">
    <property type="entry name" value="ABC_transptr_periplasmic_BD"/>
</dbReference>
<sequence length="382" mass="39470">MTREHQTPAEHRPASPRPRPTPPGRLLEAPRPRLRGRATALTAALSLGALVLAGCGGAEAQGEPASDSGQSGSADSQTVAGMELPESWQHVAGEVDFEGIEAEPQLPATVTDGTGTEVTVHDTSKIISAGDGVSSTLAALGLADSIYAAPGNGTDPASVAAPEHFEFSKQTGTEGLLALDGTLFIGDNTKRHGDVAQQFRDAGTDAVVLDDQQTQAEKLQAVADYVGAHEAGEQLVDSLESDMDEAKRTVEDADLTGHRVIQVTANGAGGQNSVAGTGTPGTEMVEALGMTSVGSESGLRGFSREFSSEGILAANPDVILMAESDFEKWGGEDGFWEAFPTLRDTPAGQDAKIIVMPDAQLRYSSPELGAGAQALAQKLAES</sequence>
<feature type="compositionally biased region" description="Basic and acidic residues" evidence="3">
    <location>
        <begin position="1"/>
        <end position="13"/>
    </location>
</feature>
<feature type="coiled-coil region" evidence="2">
    <location>
        <begin position="229"/>
        <end position="256"/>
    </location>
</feature>
<dbReference type="Pfam" id="PF01497">
    <property type="entry name" value="Peripla_BP_2"/>
    <property type="match status" value="1"/>
</dbReference>
<evidence type="ECO:0000256" key="2">
    <source>
        <dbReference type="SAM" id="Coils"/>
    </source>
</evidence>
<organism evidence="5 6">
    <name type="scientific">Rothia santali</name>
    <dbReference type="NCBI Taxonomy" id="2949643"/>
    <lineage>
        <taxon>Bacteria</taxon>
        <taxon>Bacillati</taxon>
        <taxon>Actinomycetota</taxon>
        <taxon>Actinomycetes</taxon>
        <taxon>Micrococcales</taxon>
        <taxon>Micrococcaceae</taxon>
        <taxon>Rothia</taxon>
    </lineage>
</organism>
<evidence type="ECO:0000313" key="5">
    <source>
        <dbReference type="EMBL" id="MCP3424548.1"/>
    </source>
</evidence>
<dbReference type="PANTHER" id="PTHR30535">
    <property type="entry name" value="VITAMIN B12-BINDING PROTEIN"/>
    <property type="match status" value="1"/>
</dbReference>
<keyword evidence="6" id="KW-1185">Reference proteome</keyword>
<accession>A0A9X2HGR5</accession>
<feature type="region of interest" description="Disordered" evidence="3">
    <location>
        <begin position="1"/>
        <end position="35"/>
    </location>
</feature>
<dbReference type="SUPFAM" id="SSF53807">
    <property type="entry name" value="Helical backbone' metal receptor"/>
    <property type="match status" value="1"/>
</dbReference>
<dbReference type="Proteomes" id="UP001139502">
    <property type="component" value="Unassembled WGS sequence"/>
</dbReference>
<dbReference type="InterPro" id="IPR050902">
    <property type="entry name" value="ABC_Transporter_SBP"/>
</dbReference>